<name>A0A1M6GKY9_9FLAO</name>
<keyword evidence="1" id="KW-0175">Coiled coil</keyword>
<dbReference type="AlphaFoldDB" id="A0A1M6GKY9"/>
<dbReference type="Gene3D" id="3.90.1150.200">
    <property type="match status" value="1"/>
</dbReference>
<evidence type="ECO:0000313" key="3">
    <source>
        <dbReference type="EMBL" id="SHJ10621.1"/>
    </source>
</evidence>
<feature type="coiled-coil region" evidence="1">
    <location>
        <begin position="6"/>
        <end position="33"/>
    </location>
</feature>
<evidence type="ECO:0000259" key="2">
    <source>
        <dbReference type="Pfam" id="PF08818"/>
    </source>
</evidence>
<keyword evidence="4" id="KW-1185">Reference proteome</keyword>
<dbReference type="RefSeq" id="WP_073152573.1">
    <property type="nucleotide sequence ID" value="NZ_FQYY01000008.1"/>
</dbReference>
<evidence type="ECO:0000313" key="4">
    <source>
        <dbReference type="Proteomes" id="UP000184225"/>
    </source>
</evidence>
<sequence>MSIKSFEEYVEKHKQWKEELQQLRKMLLSTELEETIKWGAPTYVIANKNVVGLGAFKNHYALWFFNGALLQQNTKLLVNAQEGKTKALRQIKFKKEEELSISTLKKYVEEAIQLQKAGKEILPQKNKPLEIPIELEEAFKSDASLKSAFEKFTKGKQREFTDHIASAKREATRISRLKKCIPMIKAGVGLHDKYKKS</sequence>
<organism evidence="3 4">
    <name type="scientific">Mesonia phycicola</name>
    <dbReference type="NCBI Taxonomy" id="579105"/>
    <lineage>
        <taxon>Bacteria</taxon>
        <taxon>Pseudomonadati</taxon>
        <taxon>Bacteroidota</taxon>
        <taxon>Flavobacteriia</taxon>
        <taxon>Flavobacteriales</taxon>
        <taxon>Flavobacteriaceae</taxon>
        <taxon>Mesonia</taxon>
    </lineage>
</organism>
<reference evidence="3 4" key="1">
    <citation type="submission" date="2016-11" db="EMBL/GenBank/DDBJ databases">
        <authorList>
            <person name="Jaros S."/>
            <person name="Januszkiewicz K."/>
            <person name="Wedrychowicz H."/>
        </authorList>
    </citation>
    <scope>NUCLEOTIDE SEQUENCE [LARGE SCALE GENOMIC DNA]</scope>
    <source>
        <strain evidence="3 4">DSM 21425</strain>
    </source>
</reference>
<dbReference type="Pfam" id="PF08818">
    <property type="entry name" value="DUF1801"/>
    <property type="match status" value="1"/>
</dbReference>
<dbReference type="PIRSF" id="PIRSF021308">
    <property type="entry name" value="UCP021308"/>
    <property type="match status" value="1"/>
</dbReference>
<accession>A0A1M6GKY9</accession>
<protein>
    <submittedName>
        <fullName evidence="3">Uncharacterized conserved protein YdeI, YjbR/CyaY-like superfamily, DUF1801 family</fullName>
    </submittedName>
</protein>
<dbReference type="SUPFAM" id="SSF159888">
    <property type="entry name" value="YdhG-like"/>
    <property type="match status" value="1"/>
</dbReference>
<evidence type="ECO:0000256" key="1">
    <source>
        <dbReference type="SAM" id="Coils"/>
    </source>
</evidence>
<dbReference type="Pfam" id="PF13376">
    <property type="entry name" value="OmdA"/>
    <property type="match status" value="1"/>
</dbReference>
<dbReference type="EMBL" id="FQYY01000008">
    <property type="protein sequence ID" value="SHJ10621.1"/>
    <property type="molecule type" value="Genomic_DNA"/>
</dbReference>
<proteinExistence type="predicted"/>
<dbReference type="InterPro" id="IPR014922">
    <property type="entry name" value="YdhG-like"/>
</dbReference>
<gene>
    <name evidence="3" type="ORF">SAMN04488096_10893</name>
</gene>
<dbReference type="OrthoDB" id="214150at2"/>
<dbReference type="Proteomes" id="UP000184225">
    <property type="component" value="Unassembled WGS sequence"/>
</dbReference>
<dbReference type="InterPro" id="IPR016786">
    <property type="entry name" value="YdeI_bac"/>
</dbReference>
<feature type="domain" description="YdhG-like" evidence="2">
    <location>
        <begin position="16"/>
        <end position="112"/>
    </location>
</feature>